<organism evidence="1 2">
    <name type="scientific">Flavobacterium branchiicola</name>
    <dbReference type="NCBI Taxonomy" id="1114875"/>
    <lineage>
        <taxon>Bacteria</taxon>
        <taxon>Pseudomonadati</taxon>
        <taxon>Bacteroidota</taxon>
        <taxon>Flavobacteriia</taxon>
        <taxon>Flavobacteriales</taxon>
        <taxon>Flavobacteriaceae</taxon>
        <taxon>Flavobacterium</taxon>
    </lineage>
</organism>
<reference evidence="2" key="1">
    <citation type="journal article" date="2019" name="Int. J. Syst. Evol. Microbiol.">
        <title>The Global Catalogue of Microorganisms (GCM) 10K type strain sequencing project: providing services to taxonomists for standard genome sequencing and annotation.</title>
        <authorList>
            <consortium name="The Broad Institute Genomics Platform"/>
            <consortium name="The Broad Institute Genome Sequencing Center for Infectious Disease"/>
            <person name="Wu L."/>
            <person name="Ma J."/>
        </authorList>
    </citation>
    <scope>NUCLEOTIDE SEQUENCE [LARGE SCALE GENOMIC DNA]</scope>
    <source>
        <strain evidence="2">WYCCWR 13023</strain>
    </source>
</reference>
<protein>
    <recommendedName>
        <fullName evidence="3">TIGR04255 family protein</fullName>
    </recommendedName>
</protein>
<evidence type="ECO:0000313" key="2">
    <source>
        <dbReference type="Proteomes" id="UP001595935"/>
    </source>
</evidence>
<evidence type="ECO:0008006" key="3">
    <source>
        <dbReference type="Google" id="ProtNLM"/>
    </source>
</evidence>
<sequence length="263" mass="30811">MLKNFNLTLRCNYLKIRGLIDYPESIIPKINFYKQIDFDLLLASNRNIYLLRRSEKPFEQTFQSFGKGHMLRLNAISNERLPKLSLNLLGAFFKREHLKYVVSHKKPGGDKWRDYKKISFKDYFKDYEVTDVGCEIYLHANNINGKTFPFSFPFSKENARVVRDFEKAIGEGMIKQVTDPIDPTNIYYLVSGVIKLVHDPLVLNYWHVEMISENFNGKEVKSASPAWTQPFFDSMMKNLIRVNAYPTREEIGTINQNIYLNVL</sequence>
<gene>
    <name evidence="1" type="ORF">ACFO5S_11355</name>
</gene>
<proteinExistence type="predicted"/>
<name>A0ABV9PHI9_9FLAO</name>
<dbReference type="Proteomes" id="UP001595935">
    <property type="component" value="Unassembled WGS sequence"/>
</dbReference>
<dbReference type="RefSeq" id="WP_213258043.1">
    <property type="nucleotide sequence ID" value="NZ_JAGYWA010000004.1"/>
</dbReference>
<keyword evidence="2" id="KW-1185">Reference proteome</keyword>
<dbReference type="EMBL" id="JBHSGV010000004">
    <property type="protein sequence ID" value="MFC4748048.1"/>
    <property type="molecule type" value="Genomic_DNA"/>
</dbReference>
<evidence type="ECO:0000313" key="1">
    <source>
        <dbReference type="EMBL" id="MFC4748048.1"/>
    </source>
</evidence>
<comment type="caution">
    <text evidence="1">The sequence shown here is derived from an EMBL/GenBank/DDBJ whole genome shotgun (WGS) entry which is preliminary data.</text>
</comment>
<accession>A0ABV9PHI9</accession>